<reference evidence="2" key="1">
    <citation type="submission" date="2022-07" db="EMBL/GenBank/DDBJ databases">
        <title>Fungi with potential for degradation of polypropylene.</title>
        <authorList>
            <person name="Gostincar C."/>
        </authorList>
    </citation>
    <scope>NUCLEOTIDE SEQUENCE</scope>
    <source>
        <strain evidence="2">EXF-13287</strain>
    </source>
</reference>
<gene>
    <name evidence="2" type="ORF">NKR19_g826</name>
</gene>
<feature type="compositionally biased region" description="Polar residues" evidence="1">
    <location>
        <begin position="111"/>
        <end position="122"/>
    </location>
</feature>
<feature type="compositionally biased region" description="Low complexity" evidence="1">
    <location>
        <begin position="12"/>
        <end position="25"/>
    </location>
</feature>
<comment type="caution">
    <text evidence="2">The sequence shown here is derived from an EMBL/GenBank/DDBJ whole genome shotgun (WGS) entry which is preliminary data.</text>
</comment>
<dbReference type="EMBL" id="JANBVN010000007">
    <property type="protein sequence ID" value="KAJ9165035.1"/>
    <property type="molecule type" value="Genomic_DNA"/>
</dbReference>
<name>A0AA38W3W2_9PEZI</name>
<evidence type="ECO:0000313" key="3">
    <source>
        <dbReference type="Proteomes" id="UP001174691"/>
    </source>
</evidence>
<keyword evidence="3" id="KW-1185">Reference proteome</keyword>
<protein>
    <submittedName>
        <fullName evidence="2">Uncharacterized protein</fullName>
    </submittedName>
</protein>
<feature type="region of interest" description="Disordered" evidence="1">
    <location>
        <begin position="98"/>
        <end position="124"/>
    </location>
</feature>
<evidence type="ECO:0000256" key="1">
    <source>
        <dbReference type="SAM" id="MobiDB-lite"/>
    </source>
</evidence>
<feature type="region of interest" description="Disordered" evidence="1">
    <location>
        <begin position="43"/>
        <end position="62"/>
    </location>
</feature>
<sequence>MATRLLTRHHTSTSTSPSLAPSYTTQGPTTALIELESWAARSSSPGGSILSSPPPYTSPHTFTPTVQLQIHTAGKPWLSLPLPPKPVPIPIFPVDGGNDAPSSEPRYTSIRPAQNSGSSYLVSGSGEAKLSTTTYRFGPRKPPVVSLFLPSPGDEEQEAWDTFPVQSTSLLSRSQRLQHTRLGTFEWRYASRSERKALKANSVLVFEKIVRVAVAGGKEEEVRRTVAMLVRSEETRTPGSSASTAGNGGRLMVDLSAWDEGDKTEREMLVVLIVTTALVMLKKEVDRRRAAQIAIMASAASGGS</sequence>
<feature type="region of interest" description="Disordered" evidence="1">
    <location>
        <begin position="1"/>
        <end position="26"/>
    </location>
</feature>
<proteinExistence type="predicted"/>
<evidence type="ECO:0000313" key="2">
    <source>
        <dbReference type="EMBL" id="KAJ9165035.1"/>
    </source>
</evidence>
<dbReference type="AlphaFoldDB" id="A0AA38W3W2"/>
<feature type="compositionally biased region" description="Basic residues" evidence="1">
    <location>
        <begin position="1"/>
        <end position="11"/>
    </location>
</feature>
<organism evidence="2 3">
    <name type="scientific">Coniochaeta hoffmannii</name>
    <dbReference type="NCBI Taxonomy" id="91930"/>
    <lineage>
        <taxon>Eukaryota</taxon>
        <taxon>Fungi</taxon>
        <taxon>Dikarya</taxon>
        <taxon>Ascomycota</taxon>
        <taxon>Pezizomycotina</taxon>
        <taxon>Sordariomycetes</taxon>
        <taxon>Sordariomycetidae</taxon>
        <taxon>Coniochaetales</taxon>
        <taxon>Coniochaetaceae</taxon>
        <taxon>Coniochaeta</taxon>
    </lineage>
</organism>
<dbReference type="Proteomes" id="UP001174691">
    <property type="component" value="Unassembled WGS sequence"/>
</dbReference>
<accession>A0AA38W3W2</accession>